<dbReference type="Proteomes" id="UP000504629">
    <property type="component" value="Unplaced"/>
</dbReference>
<dbReference type="Gene3D" id="2.40.10.10">
    <property type="entry name" value="Trypsin-like serine proteases"/>
    <property type="match status" value="2"/>
</dbReference>
<dbReference type="OrthoDB" id="7340056at2759"/>
<reference evidence="2" key="1">
    <citation type="submission" date="2025-08" db="UniProtKB">
        <authorList>
            <consortium name="RefSeq"/>
        </authorList>
    </citation>
    <scope>IDENTIFICATION</scope>
    <source>
        <tissue evidence="2">Silk gland</tissue>
    </source>
</reference>
<name>A0A6J2K014_BOMMA</name>
<evidence type="ECO:0000313" key="1">
    <source>
        <dbReference type="Proteomes" id="UP000504629"/>
    </source>
</evidence>
<evidence type="ECO:0000313" key="2">
    <source>
        <dbReference type="RefSeq" id="XP_028035210.1"/>
    </source>
</evidence>
<proteinExistence type="predicted"/>
<dbReference type="SUPFAM" id="SSF50494">
    <property type="entry name" value="Trypsin-like serine proteases"/>
    <property type="match status" value="1"/>
</dbReference>
<dbReference type="KEGG" id="bman:114246730"/>
<dbReference type="InterPro" id="IPR009003">
    <property type="entry name" value="Peptidase_S1_PA"/>
</dbReference>
<accession>A0A6J2K014</accession>
<gene>
    <name evidence="2" type="primary">LOC114246730</name>
</gene>
<dbReference type="GeneID" id="114246730"/>
<keyword evidence="1" id="KW-1185">Reference proteome</keyword>
<dbReference type="AlphaFoldDB" id="A0A6J2K014"/>
<dbReference type="RefSeq" id="XP_028035210.1">
    <property type="nucleotide sequence ID" value="XM_028179409.1"/>
</dbReference>
<sequence>MWKLCFYVTLCNAVNYFDRIEEMLRTARRTFEQPNYNESFFSSLENYEVNAKLVTEVDYPWIARVVHSTSDELPHICTAVCIEDRIFITAARCIFSLKPQYTRIIYNLHNLKPIAFVIPRNGSKQAFDDIGFITVQDYDNIIWNVIQPLQGINRTDEMFDWFVNIEQSYGPIEYRVVGYTSPKGIHTIKTVDRIYSLTELDVVSNMDLCSNIMTYFDKIKGFKVPCYHSCDLPEFIEKNKRCENYHGVEGGAVFDKKKNQLIGVATWGAYYSKYELPVGYSVANSDNFYADYMCAKRIKMDNDMLVTNGHYQHICDFF</sequence>
<protein>
    <submittedName>
        <fullName evidence="2">Uncharacterized protein LOC114246730</fullName>
    </submittedName>
</protein>
<organism evidence="1 2">
    <name type="scientific">Bombyx mandarina</name>
    <name type="common">Wild silk moth</name>
    <name type="synonym">Wild silkworm</name>
    <dbReference type="NCBI Taxonomy" id="7092"/>
    <lineage>
        <taxon>Eukaryota</taxon>
        <taxon>Metazoa</taxon>
        <taxon>Ecdysozoa</taxon>
        <taxon>Arthropoda</taxon>
        <taxon>Hexapoda</taxon>
        <taxon>Insecta</taxon>
        <taxon>Pterygota</taxon>
        <taxon>Neoptera</taxon>
        <taxon>Endopterygota</taxon>
        <taxon>Lepidoptera</taxon>
        <taxon>Glossata</taxon>
        <taxon>Ditrysia</taxon>
        <taxon>Bombycoidea</taxon>
        <taxon>Bombycidae</taxon>
        <taxon>Bombycinae</taxon>
        <taxon>Bombyx</taxon>
    </lineage>
</organism>
<dbReference type="InterPro" id="IPR043504">
    <property type="entry name" value="Peptidase_S1_PA_chymotrypsin"/>
</dbReference>